<dbReference type="GO" id="GO:0045259">
    <property type="term" value="C:proton-transporting ATP synthase complex"/>
    <property type="evidence" value="ECO:0007669"/>
    <property type="project" value="UniProtKB-KW"/>
</dbReference>
<keyword evidence="10" id="KW-0066">ATP synthesis</keyword>
<geneLocation type="mitochondrion" evidence="13"/>
<feature type="transmembrane region" description="Helical" evidence="12">
    <location>
        <begin position="94"/>
        <end position="113"/>
    </location>
</feature>
<dbReference type="Gene3D" id="1.20.120.220">
    <property type="entry name" value="ATP synthase, F0 complex, subunit A"/>
    <property type="match status" value="1"/>
</dbReference>
<evidence type="ECO:0000256" key="6">
    <source>
        <dbReference type="ARBA" id="ARBA00022781"/>
    </source>
</evidence>
<feature type="transmembrane region" description="Helical" evidence="12">
    <location>
        <begin position="152"/>
        <end position="177"/>
    </location>
</feature>
<dbReference type="Pfam" id="PF00119">
    <property type="entry name" value="ATP-synt_A"/>
    <property type="match status" value="1"/>
</dbReference>
<evidence type="ECO:0000313" key="13">
    <source>
        <dbReference type="EMBL" id="AHZ34673.1"/>
    </source>
</evidence>
<evidence type="ECO:0000256" key="10">
    <source>
        <dbReference type="ARBA" id="ARBA00023310"/>
    </source>
</evidence>
<keyword evidence="6" id="KW-0375">Hydrogen ion transport</keyword>
<reference evidence="13" key="1">
    <citation type="submission" date="2013-12" db="EMBL/GenBank/DDBJ databases">
        <authorList>
            <person name="Schubert J."/>
        </authorList>
    </citation>
    <scope>NUCLEOTIDE SEQUENCE</scope>
</reference>
<accession>A0A0K0K9Z5</accession>
<keyword evidence="13" id="KW-0496">Mitochondrion</keyword>
<keyword evidence="3" id="KW-0813">Transport</keyword>
<evidence type="ECO:0000256" key="5">
    <source>
        <dbReference type="ARBA" id="ARBA00022692"/>
    </source>
</evidence>
<name>A0A0K0K9Z5_9BILA</name>
<dbReference type="InterPro" id="IPR035908">
    <property type="entry name" value="F0_ATP_A_sf"/>
</dbReference>
<keyword evidence="5 12" id="KW-0812">Transmembrane</keyword>
<organism evidence="13">
    <name type="scientific">Batillipes longispinosus</name>
    <dbReference type="NCBI Taxonomy" id="1477119"/>
    <lineage>
        <taxon>Eukaryota</taxon>
        <taxon>Metazoa</taxon>
        <taxon>Ecdysozoa</taxon>
        <taxon>Tardigrada</taxon>
        <taxon>Heterotardigrada</taxon>
        <taxon>Arthrotardigrada</taxon>
        <taxon>Batillipedidae</taxon>
        <taxon>Batillipes</taxon>
    </lineage>
</organism>
<keyword evidence="9 12" id="KW-0472">Membrane</keyword>
<dbReference type="EMBL" id="KF938943">
    <property type="protein sequence ID" value="AHZ34673.1"/>
    <property type="molecule type" value="Genomic_DNA"/>
</dbReference>
<dbReference type="GO" id="GO:0005743">
    <property type="term" value="C:mitochondrial inner membrane"/>
    <property type="evidence" value="ECO:0007669"/>
    <property type="project" value="UniProtKB-SubCell"/>
</dbReference>
<dbReference type="InterPro" id="IPR045083">
    <property type="entry name" value="ATP_synth_F0_asu_bact/mt"/>
</dbReference>
<evidence type="ECO:0000256" key="1">
    <source>
        <dbReference type="ARBA" id="ARBA00004141"/>
    </source>
</evidence>
<dbReference type="GO" id="GO:0046933">
    <property type="term" value="F:proton-transporting ATP synthase activity, rotational mechanism"/>
    <property type="evidence" value="ECO:0007669"/>
    <property type="project" value="TreeGrafter"/>
</dbReference>
<evidence type="ECO:0000256" key="7">
    <source>
        <dbReference type="ARBA" id="ARBA00022989"/>
    </source>
</evidence>
<keyword evidence="7 12" id="KW-1133">Transmembrane helix</keyword>
<feature type="transmembrane region" description="Helical" evidence="12">
    <location>
        <begin position="20"/>
        <end position="42"/>
    </location>
</feature>
<dbReference type="InterPro" id="IPR023011">
    <property type="entry name" value="ATP_synth_F0_asu_AS"/>
</dbReference>
<feature type="transmembrane region" description="Helical" evidence="12">
    <location>
        <begin position="120"/>
        <end position="140"/>
    </location>
</feature>
<dbReference type="NCBIfam" id="TIGR01131">
    <property type="entry name" value="ATP_synt_6_or_A"/>
    <property type="match status" value="1"/>
</dbReference>
<dbReference type="PRINTS" id="PR00123">
    <property type="entry name" value="ATPASEA"/>
</dbReference>
<dbReference type="AlphaFoldDB" id="A0A0K0K9Z5"/>
<feature type="transmembrane region" description="Helical" evidence="12">
    <location>
        <begin position="184"/>
        <end position="210"/>
    </location>
</feature>
<feature type="transmembrane region" description="Helical" evidence="12">
    <location>
        <begin position="62"/>
        <end position="88"/>
    </location>
</feature>
<sequence length="214" mass="23762">MMMSLFISFDPLMTSFSPLALILWPSILMMTSSSLGSFRFLVQSMINQLSCELKIAAKLSNFNQVMILISLFMFLLISNLVGLFPFIFTSTAHFASSLAFGISFWMMTVFVGFAFKTQEFVAHLVPSGCPLILSQFMVLIESISQLIRPITLSVRLAANMTAGHLLLILCSTPIVVFNFMSSSLIILLILETAVAMIQAYVFTVLVSMYMGENN</sequence>
<evidence type="ECO:0000256" key="9">
    <source>
        <dbReference type="ARBA" id="ARBA00023136"/>
    </source>
</evidence>
<dbReference type="InterPro" id="IPR000568">
    <property type="entry name" value="ATP_synth_F0_asu"/>
</dbReference>
<proteinExistence type="inferred from homology"/>
<dbReference type="SUPFAM" id="SSF81336">
    <property type="entry name" value="F1F0 ATP synthase subunit A"/>
    <property type="match status" value="1"/>
</dbReference>
<dbReference type="PROSITE" id="PS00449">
    <property type="entry name" value="ATPASE_A"/>
    <property type="match status" value="1"/>
</dbReference>
<evidence type="ECO:0000256" key="2">
    <source>
        <dbReference type="ARBA" id="ARBA00006810"/>
    </source>
</evidence>
<dbReference type="PANTHER" id="PTHR11410:SF0">
    <property type="entry name" value="ATP SYNTHASE SUBUNIT A"/>
    <property type="match status" value="1"/>
</dbReference>
<dbReference type="CDD" id="cd00310">
    <property type="entry name" value="ATP-synt_Fo_a_6"/>
    <property type="match status" value="1"/>
</dbReference>
<comment type="similarity">
    <text evidence="2">Belongs to the ATPase A chain family.</text>
</comment>
<evidence type="ECO:0000256" key="11">
    <source>
        <dbReference type="RuleBase" id="RU004450"/>
    </source>
</evidence>
<comment type="subcellular location">
    <subcellularLocation>
        <location evidence="1">Membrane</location>
        <topology evidence="1">Multi-pass membrane protein</topology>
    </subcellularLocation>
    <subcellularLocation>
        <location evidence="11">Mitochondrion inner membrane</location>
        <topology evidence="11">Multi-pass membrane protein</topology>
    </subcellularLocation>
</comment>
<evidence type="ECO:0000256" key="8">
    <source>
        <dbReference type="ARBA" id="ARBA00023065"/>
    </source>
</evidence>
<protein>
    <recommendedName>
        <fullName evidence="11">ATP synthase subunit a</fullName>
    </recommendedName>
</protein>
<keyword evidence="4" id="KW-0138">CF(0)</keyword>
<keyword evidence="8" id="KW-0406">Ion transport</keyword>
<evidence type="ECO:0000256" key="4">
    <source>
        <dbReference type="ARBA" id="ARBA00022547"/>
    </source>
</evidence>
<evidence type="ECO:0000256" key="12">
    <source>
        <dbReference type="SAM" id="Phobius"/>
    </source>
</evidence>
<gene>
    <name evidence="13" type="primary">ATP6</name>
</gene>
<evidence type="ECO:0000256" key="3">
    <source>
        <dbReference type="ARBA" id="ARBA00022448"/>
    </source>
</evidence>
<dbReference type="PANTHER" id="PTHR11410">
    <property type="entry name" value="ATP SYNTHASE SUBUNIT A"/>
    <property type="match status" value="1"/>
</dbReference>